<evidence type="ECO:0000313" key="6">
    <source>
        <dbReference type="EMBL" id="WAQ94944.1"/>
    </source>
</evidence>
<feature type="compositionally biased region" description="Basic and acidic residues" evidence="4">
    <location>
        <begin position="184"/>
        <end position="202"/>
    </location>
</feature>
<dbReference type="Gene3D" id="3.30.110.20">
    <property type="entry name" value="Alba-like domain"/>
    <property type="match status" value="1"/>
</dbReference>
<feature type="region of interest" description="Disordered" evidence="4">
    <location>
        <begin position="171"/>
        <end position="282"/>
    </location>
</feature>
<feature type="compositionally biased region" description="Gly residues" evidence="4">
    <location>
        <begin position="246"/>
        <end position="257"/>
    </location>
</feature>
<dbReference type="SUPFAM" id="SSF82704">
    <property type="entry name" value="AlbA-like"/>
    <property type="match status" value="1"/>
</dbReference>
<proteinExistence type="inferred from homology"/>
<dbReference type="InterPro" id="IPR002775">
    <property type="entry name" value="DNA/RNA-bd_Alba-like"/>
</dbReference>
<dbReference type="EMBL" id="CP111012">
    <property type="protein sequence ID" value="WAQ94944.1"/>
    <property type="molecule type" value="Genomic_DNA"/>
</dbReference>
<dbReference type="PANTHER" id="PTHR13516:SF4">
    <property type="entry name" value="FI09323P"/>
    <property type="match status" value="1"/>
</dbReference>
<keyword evidence="7" id="KW-1185">Reference proteome</keyword>
<accession>A0ABY7DCB0</accession>
<comment type="similarity">
    <text evidence="2">Belongs to the histone-like Alba family.</text>
</comment>
<evidence type="ECO:0000256" key="2">
    <source>
        <dbReference type="ARBA" id="ARBA00008018"/>
    </source>
</evidence>
<protein>
    <submittedName>
        <fullName evidence="6">RP25L-like protein</fullName>
    </submittedName>
</protein>
<dbReference type="InterPro" id="IPR036882">
    <property type="entry name" value="Alba-like_dom_sf"/>
</dbReference>
<reference evidence="6" key="1">
    <citation type="submission" date="2022-11" db="EMBL/GenBank/DDBJ databases">
        <title>Centuries of genome instability and evolution in soft-shell clam transmissible cancer (bioRxiv).</title>
        <authorList>
            <person name="Hart S.F.M."/>
            <person name="Yonemitsu M.A."/>
            <person name="Giersch R.M."/>
            <person name="Beal B.F."/>
            <person name="Arriagada G."/>
            <person name="Davis B.W."/>
            <person name="Ostrander E.A."/>
            <person name="Goff S.P."/>
            <person name="Metzger M.J."/>
        </authorList>
    </citation>
    <scope>NUCLEOTIDE SEQUENCE</scope>
    <source>
        <strain evidence="6">MELC-2E11</strain>
        <tissue evidence="6">Siphon/mantle</tissue>
    </source>
</reference>
<dbReference type="PANTHER" id="PTHR13516">
    <property type="entry name" value="RIBONUCLEASE P SUBUNIT P25"/>
    <property type="match status" value="1"/>
</dbReference>
<dbReference type="Proteomes" id="UP001164746">
    <property type="component" value="Chromosome 1"/>
</dbReference>
<keyword evidence="3" id="KW-0539">Nucleus</keyword>
<sequence>FQWSELVHIKQFYLPETPDVYIFGYQHSICRQLIVMENYEKGEVKEVEDSPVFHLGESDVFMRVSGGSKIRNVMGYAMKKIKEPEVKQVCWTGSGKAITKTVSCGLHQVTKLRYRRVEEYWEPKLEGLERLKVNRDIPAISILLSKEPLDKNEPGYQAPGSFDEFWKEVVDKDKSRGSSTRKKLLSEGKSDHRQTDSGDRSKKSWKKRKGDKKKSAGDQGREYNGDNKNARDKGHRQKTGGKHGGGRGGSNSAGGTGNKDQRRTDSASGGAESHDMEVDNTL</sequence>
<name>A0ABY7DCB0_MYAAR</name>
<evidence type="ECO:0000256" key="4">
    <source>
        <dbReference type="SAM" id="MobiDB-lite"/>
    </source>
</evidence>
<dbReference type="Pfam" id="PF01918">
    <property type="entry name" value="Alba"/>
    <property type="match status" value="1"/>
</dbReference>
<feature type="domain" description="DNA/RNA-binding protein Alba-like" evidence="5">
    <location>
        <begin position="62"/>
        <end position="104"/>
    </location>
</feature>
<comment type="subcellular location">
    <subcellularLocation>
        <location evidence="1">Nucleus</location>
    </subcellularLocation>
</comment>
<evidence type="ECO:0000313" key="7">
    <source>
        <dbReference type="Proteomes" id="UP001164746"/>
    </source>
</evidence>
<feature type="compositionally biased region" description="Basic and acidic residues" evidence="4">
    <location>
        <begin position="213"/>
        <end position="232"/>
    </location>
</feature>
<evidence type="ECO:0000256" key="1">
    <source>
        <dbReference type="ARBA" id="ARBA00004123"/>
    </source>
</evidence>
<evidence type="ECO:0000259" key="5">
    <source>
        <dbReference type="Pfam" id="PF01918"/>
    </source>
</evidence>
<evidence type="ECO:0000256" key="3">
    <source>
        <dbReference type="ARBA" id="ARBA00023242"/>
    </source>
</evidence>
<feature type="compositionally biased region" description="Basic and acidic residues" evidence="4">
    <location>
        <begin position="272"/>
        <end position="282"/>
    </location>
</feature>
<gene>
    <name evidence="6" type="ORF">MAR_007415</name>
</gene>
<feature type="compositionally biased region" description="Basic residues" evidence="4">
    <location>
        <begin position="233"/>
        <end position="245"/>
    </location>
</feature>
<organism evidence="6 7">
    <name type="scientific">Mya arenaria</name>
    <name type="common">Soft-shell clam</name>
    <dbReference type="NCBI Taxonomy" id="6604"/>
    <lineage>
        <taxon>Eukaryota</taxon>
        <taxon>Metazoa</taxon>
        <taxon>Spiralia</taxon>
        <taxon>Lophotrochozoa</taxon>
        <taxon>Mollusca</taxon>
        <taxon>Bivalvia</taxon>
        <taxon>Autobranchia</taxon>
        <taxon>Heteroconchia</taxon>
        <taxon>Euheterodonta</taxon>
        <taxon>Imparidentia</taxon>
        <taxon>Neoheterodontei</taxon>
        <taxon>Myida</taxon>
        <taxon>Myoidea</taxon>
        <taxon>Myidae</taxon>
        <taxon>Mya</taxon>
    </lineage>
</organism>
<dbReference type="InterPro" id="IPR051958">
    <property type="entry name" value="Alba-like_NAB"/>
</dbReference>
<feature type="compositionally biased region" description="Basic residues" evidence="4">
    <location>
        <begin position="203"/>
        <end position="212"/>
    </location>
</feature>
<feature type="non-terminal residue" evidence="6">
    <location>
        <position position="1"/>
    </location>
</feature>